<gene>
    <name evidence="12" type="ORF">Adt_30513</name>
</gene>
<reference evidence="13" key="1">
    <citation type="submission" date="2024-07" db="EMBL/GenBank/DDBJ databases">
        <title>Two chromosome-level genome assemblies of Korean endemic species Abeliophyllum distichum and Forsythia ovata (Oleaceae).</title>
        <authorList>
            <person name="Jang H."/>
        </authorList>
    </citation>
    <scope>NUCLEOTIDE SEQUENCE [LARGE SCALE GENOMIC DNA]</scope>
</reference>
<dbReference type="EMBL" id="JBFOLK010000009">
    <property type="protein sequence ID" value="KAL2485757.1"/>
    <property type="molecule type" value="Genomic_DNA"/>
</dbReference>
<keyword evidence="9" id="KW-0233">DNA recombination</keyword>
<evidence type="ECO:0000256" key="2">
    <source>
        <dbReference type="ARBA" id="ARBA00022723"/>
    </source>
</evidence>
<dbReference type="InterPro" id="IPR057670">
    <property type="entry name" value="SH3_retrovirus"/>
</dbReference>
<evidence type="ECO:0000256" key="9">
    <source>
        <dbReference type="ARBA" id="ARBA00023172"/>
    </source>
</evidence>
<protein>
    <submittedName>
        <fullName evidence="12">Retrovirus-related Pol polyprotein from transposon TNT 1-94</fullName>
    </submittedName>
</protein>
<dbReference type="GO" id="GO:0006310">
    <property type="term" value="P:DNA recombination"/>
    <property type="evidence" value="ECO:0007669"/>
    <property type="project" value="UniProtKB-KW"/>
</dbReference>
<evidence type="ECO:0000256" key="4">
    <source>
        <dbReference type="ARBA" id="ARBA00022801"/>
    </source>
</evidence>
<dbReference type="GO" id="GO:0004519">
    <property type="term" value="F:endonuclease activity"/>
    <property type="evidence" value="ECO:0007669"/>
    <property type="project" value="UniProtKB-KW"/>
</dbReference>
<keyword evidence="8" id="KW-0239">DNA-directed DNA polymerase</keyword>
<proteinExistence type="predicted"/>
<dbReference type="PANTHER" id="PTHR42648">
    <property type="entry name" value="TRANSPOSASE, PUTATIVE-RELATED"/>
    <property type="match status" value="1"/>
</dbReference>
<name>A0ABD1RBH7_9LAMI</name>
<keyword evidence="2" id="KW-0479">Metal-binding</keyword>
<evidence type="ECO:0000256" key="8">
    <source>
        <dbReference type="ARBA" id="ARBA00022932"/>
    </source>
</evidence>
<dbReference type="PANTHER" id="PTHR42648:SF11">
    <property type="entry name" value="TRANSPOSON TY4-P GAG-POL POLYPROTEIN"/>
    <property type="match status" value="1"/>
</dbReference>
<sequence>MTIMNKVRCLLISYGVPKGFWGEAVATAVYLINRCPSSTIQSKTLEELWKRRPPVLTHLKIFRCAAYAHQREGKLDPRAQKCVFLGYPEGVKGFRLWLKGEKGVKVIISRDVVFNENEMPRVVNTDKSGTEKDGPMSDLENEKIQIEVKSLKNNTPESNPSPDEDPLNSNDLDPVLDPENITPNLPNITDFDESDSKEETDDTSIVSS</sequence>
<dbReference type="GO" id="GO:0046872">
    <property type="term" value="F:metal ion binding"/>
    <property type="evidence" value="ECO:0007669"/>
    <property type="project" value="UniProtKB-KW"/>
</dbReference>
<keyword evidence="8" id="KW-0548">Nucleotidyltransferase</keyword>
<evidence type="ECO:0000256" key="6">
    <source>
        <dbReference type="ARBA" id="ARBA00022908"/>
    </source>
</evidence>
<keyword evidence="7" id="KW-0695">RNA-directed DNA polymerase</keyword>
<accession>A0ABD1RBH7</accession>
<feature type="compositionally biased region" description="Polar residues" evidence="10">
    <location>
        <begin position="151"/>
        <end position="171"/>
    </location>
</feature>
<keyword evidence="4" id="KW-0378">Hydrolase</keyword>
<dbReference type="InterPro" id="IPR039537">
    <property type="entry name" value="Retrotran_Ty1/copia-like"/>
</dbReference>
<evidence type="ECO:0000313" key="12">
    <source>
        <dbReference type="EMBL" id="KAL2485757.1"/>
    </source>
</evidence>
<keyword evidence="3" id="KW-0255">Endonuclease</keyword>
<evidence type="ECO:0000256" key="5">
    <source>
        <dbReference type="ARBA" id="ARBA00022842"/>
    </source>
</evidence>
<dbReference type="GO" id="GO:0003887">
    <property type="term" value="F:DNA-directed DNA polymerase activity"/>
    <property type="evidence" value="ECO:0007669"/>
    <property type="project" value="UniProtKB-KW"/>
</dbReference>
<feature type="compositionally biased region" description="Acidic residues" evidence="10">
    <location>
        <begin position="190"/>
        <end position="202"/>
    </location>
</feature>
<keyword evidence="1" id="KW-0540">Nuclease</keyword>
<dbReference type="GO" id="GO:0003964">
    <property type="term" value="F:RNA-directed DNA polymerase activity"/>
    <property type="evidence" value="ECO:0007669"/>
    <property type="project" value="UniProtKB-KW"/>
</dbReference>
<evidence type="ECO:0000259" key="11">
    <source>
        <dbReference type="Pfam" id="PF25597"/>
    </source>
</evidence>
<evidence type="ECO:0000313" key="13">
    <source>
        <dbReference type="Proteomes" id="UP001604336"/>
    </source>
</evidence>
<keyword evidence="13" id="KW-1185">Reference proteome</keyword>
<keyword evidence="5" id="KW-0460">Magnesium</keyword>
<feature type="region of interest" description="Disordered" evidence="10">
    <location>
        <begin position="149"/>
        <end position="208"/>
    </location>
</feature>
<dbReference type="SUPFAM" id="SSF53098">
    <property type="entry name" value="Ribonuclease H-like"/>
    <property type="match status" value="1"/>
</dbReference>
<dbReference type="InterPro" id="IPR012337">
    <property type="entry name" value="RNaseH-like_sf"/>
</dbReference>
<feature type="domain" description="Retroviral polymerase SH3-like" evidence="11">
    <location>
        <begin position="64"/>
        <end position="122"/>
    </location>
</feature>
<evidence type="ECO:0000256" key="7">
    <source>
        <dbReference type="ARBA" id="ARBA00022918"/>
    </source>
</evidence>
<evidence type="ECO:0000256" key="10">
    <source>
        <dbReference type="SAM" id="MobiDB-lite"/>
    </source>
</evidence>
<keyword evidence="6" id="KW-0229">DNA integration</keyword>
<evidence type="ECO:0000256" key="3">
    <source>
        <dbReference type="ARBA" id="ARBA00022759"/>
    </source>
</evidence>
<dbReference type="Proteomes" id="UP001604336">
    <property type="component" value="Unassembled WGS sequence"/>
</dbReference>
<dbReference type="AlphaFoldDB" id="A0ABD1RBH7"/>
<dbReference type="Pfam" id="PF25597">
    <property type="entry name" value="SH3_retrovirus"/>
    <property type="match status" value="1"/>
</dbReference>
<organism evidence="12 13">
    <name type="scientific">Abeliophyllum distichum</name>
    <dbReference type="NCBI Taxonomy" id="126358"/>
    <lineage>
        <taxon>Eukaryota</taxon>
        <taxon>Viridiplantae</taxon>
        <taxon>Streptophyta</taxon>
        <taxon>Embryophyta</taxon>
        <taxon>Tracheophyta</taxon>
        <taxon>Spermatophyta</taxon>
        <taxon>Magnoliopsida</taxon>
        <taxon>eudicotyledons</taxon>
        <taxon>Gunneridae</taxon>
        <taxon>Pentapetalae</taxon>
        <taxon>asterids</taxon>
        <taxon>lamiids</taxon>
        <taxon>Lamiales</taxon>
        <taxon>Oleaceae</taxon>
        <taxon>Forsythieae</taxon>
        <taxon>Abeliophyllum</taxon>
    </lineage>
</organism>
<dbReference type="GO" id="GO:0015074">
    <property type="term" value="P:DNA integration"/>
    <property type="evidence" value="ECO:0007669"/>
    <property type="project" value="UniProtKB-KW"/>
</dbReference>
<keyword evidence="8" id="KW-0808">Transferase</keyword>
<comment type="caution">
    <text evidence="12">The sequence shown here is derived from an EMBL/GenBank/DDBJ whole genome shotgun (WGS) entry which is preliminary data.</text>
</comment>
<dbReference type="GO" id="GO:0016787">
    <property type="term" value="F:hydrolase activity"/>
    <property type="evidence" value="ECO:0007669"/>
    <property type="project" value="UniProtKB-KW"/>
</dbReference>
<evidence type="ECO:0000256" key="1">
    <source>
        <dbReference type="ARBA" id="ARBA00022722"/>
    </source>
</evidence>